<feature type="coiled-coil region" evidence="3">
    <location>
        <begin position="1365"/>
        <end position="1392"/>
    </location>
</feature>
<dbReference type="SMART" id="SM00320">
    <property type="entry name" value="WD40"/>
    <property type="match status" value="8"/>
</dbReference>
<keyword evidence="1" id="KW-0677">Repeat</keyword>
<dbReference type="InterPro" id="IPR015943">
    <property type="entry name" value="WD40/YVTN_repeat-like_dom_sf"/>
</dbReference>
<name>A0A3L6L9G8_9TRYP</name>
<keyword evidence="2" id="KW-0853">WD repeat</keyword>
<evidence type="ECO:0000256" key="1">
    <source>
        <dbReference type="ARBA" id="ARBA00022737"/>
    </source>
</evidence>
<dbReference type="InterPro" id="IPR001680">
    <property type="entry name" value="WD40_rpt"/>
</dbReference>
<evidence type="ECO:0000313" key="5">
    <source>
        <dbReference type="EMBL" id="RHW73323.1"/>
    </source>
</evidence>
<dbReference type="InterPro" id="IPR051242">
    <property type="entry name" value="WD-EF-hand_domain"/>
</dbReference>
<comment type="caution">
    <text evidence="5">The sequence shown here is derived from an EMBL/GenBank/DDBJ whole genome shotgun (WGS) entry which is preliminary data.</text>
</comment>
<dbReference type="SUPFAM" id="SSF50998">
    <property type="entry name" value="Quinoprotein alcohol dehydrogenase-like"/>
    <property type="match status" value="1"/>
</dbReference>
<feature type="compositionally biased region" description="Polar residues" evidence="4">
    <location>
        <begin position="1236"/>
        <end position="1245"/>
    </location>
</feature>
<evidence type="ECO:0008006" key="6">
    <source>
        <dbReference type="Google" id="ProtNLM"/>
    </source>
</evidence>
<gene>
    <name evidence="5" type="ORF">DPX39_040049500</name>
</gene>
<dbReference type="PROSITE" id="PS50082">
    <property type="entry name" value="WD_REPEATS_2"/>
    <property type="match status" value="1"/>
</dbReference>
<dbReference type="PANTHER" id="PTHR44324">
    <property type="entry name" value="WD40 REPEAT DOMAIN 95"/>
    <property type="match status" value="1"/>
</dbReference>
<evidence type="ECO:0000256" key="2">
    <source>
        <dbReference type="PROSITE-ProRule" id="PRU00221"/>
    </source>
</evidence>
<dbReference type="PANTHER" id="PTHR44324:SF5">
    <property type="entry name" value="EF-HAND DOMAIN-CONTAINING PROTEIN"/>
    <property type="match status" value="1"/>
</dbReference>
<dbReference type="Gene3D" id="2.130.10.10">
    <property type="entry name" value="YVTN repeat-like/Quinoprotein amine dehydrogenase"/>
    <property type="match status" value="3"/>
</dbReference>
<evidence type="ECO:0000256" key="3">
    <source>
        <dbReference type="SAM" id="Coils"/>
    </source>
</evidence>
<dbReference type="EMBL" id="QSBY01000004">
    <property type="protein sequence ID" value="RHW73323.1"/>
    <property type="molecule type" value="Genomic_DNA"/>
</dbReference>
<keyword evidence="3" id="KW-0175">Coiled coil</keyword>
<dbReference type="InterPro" id="IPR036322">
    <property type="entry name" value="WD40_repeat_dom_sf"/>
</dbReference>
<feature type="region of interest" description="Disordered" evidence="4">
    <location>
        <begin position="1227"/>
        <end position="1305"/>
    </location>
</feature>
<feature type="region of interest" description="Disordered" evidence="4">
    <location>
        <begin position="159"/>
        <end position="183"/>
    </location>
</feature>
<dbReference type="InterPro" id="IPR011047">
    <property type="entry name" value="Quinoprotein_ADH-like_sf"/>
</dbReference>
<evidence type="ECO:0000256" key="4">
    <source>
        <dbReference type="SAM" id="MobiDB-lite"/>
    </source>
</evidence>
<accession>A0A3L6L9G8</accession>
<feature type="repeat" description="WD" evidence="2">
    <location>
        <begin position="286"/>
        <end position="327"/>
    </location>
</feature>
<dbReference type="SUPFAM" id="SSF50978">
    <property type="entry name" value="WD40 repeat-like"/>
    <property type="match status" value="1"/>
</dbReference>
<dbReference type="Proteomes" id="UP000266743">
    <property type="component" value="Chromosome 4"/>
</dbReference>
<reference evidence="5" key="1">
    <citation type="submission" date="2018-09" db="EMBL/GenBank/DDBJ databases">
        <title>whole genome sequence of T. equiperdum IVM-t1 strain.</title>
        <authorList>
            <person name="Suganuma K."/>
        </authorList>
    </citation>
    <scope>NUCLEOTIDE SEQUENCE [LARGE SCALE GENOMIC DNA]</scope>
    <source>
        <strain evidence="5">IVM-t1</strain>
    </source>
</reference>
<sequence length="1451" mass="160491">MVTMRMESSKDEEEEVSIRLGARLAARYAPNQILTSTQSWGSLMGVEQFRRLFQCFSKYSISDDGDPALTNEWTIHFVVGIIDARLNVANCSGDPDEDVNMDLTLTMSYDSNWKEYIKEVEEWVNSLSIRLDVHDALWDACELSNKELLKLLLNDSKESRSGSLHSQDEEDEHSSEGSESATIMRVRRKGRHTQMVEQASAGLIELLQKKTRTHSLVRWSDITNNFVRDYEHSHDFGDETISYTQICDKVSSGRYSKDSRKDNEGWPDWARARKDKKRDGKALWKYEIHLQSPDHVLVAPLSAFIITSSKDGFVKVWSAATGAFVRNLFNTGSSWVIGMYLLMDEDYILISTTNNQLTLLDFSSGDIIQKYVGCESLLTACNEVNQPSAQDVQRYGMRPGECGLYRIRLRENEQSIMFHRRRRDAQKDVLPKKVLAKPVVGFLNPTATWFEPHLGMFCFGTAEGKVGAFDVSADVRASALLSGANTKPVRLEFLVTMHKEMVSGLFYSSYATSIFTAGADGFVYRLPVGPSFEPAGEPRRIGHQMRAIRSMEWIPPSKYFITVHVNRRVSVWVIGRHGDPFRSFPPESQEILSASMHPHRGRLAVLLADKTIKVYEVHASKSIATIQQPEPQSNFTASDFSRQMMERSERDSDGVVAWHPFHSTLICALRGPVLYAASKSKDSSSSASRTRRQRCEGATAQSTGAEFGNMVEEDDGEVAEHRGAAVRDSRQPCSHSGGVVAAVIHKASLMVHTFDEGTWRAWKLTTGEMKRHVVVSHAVRMGDISRSHATVASCSWSTSSQVRLVTGGQDCSLITWDPETYAPLESEMLVQDASDQLDSDVFTFSHQSKLIAWAARTCRVTTYSRKVLPSGVEESKSVVFRVPGLTSITACCVARDTYLCIGTGDGTLYVYSIGGGHPIAECRLREQSEARRGAVLQLAYVNEQGQNLIVAVLDTGVLCIYSFVTQTVISHLRLIRRFDCHIRKALFISDDGLMIYGDSRGRVCGFDLHAVTTPAAELQQFVARRFVFSGASDEVTTLEVFSFQGHRFIIVGSLDRQVRLFRIEEALRKPSLSNSGLQPAGRSSLNKVLLVGVFGRDRWDLEDVTTYAGEPSFVEGKQNCNTMEEVLVESIMKPENSFQSIMNVGAAAAEDGASVPLSRGKRVSVVATTIMPPGTPSVPSFFLTEATAVQGDVACPTTPSSSIQDSMEQLVGQPTCPQTVPVISEGASCSGAPLGSEQTALPQGQTRRSHSHPRSRAASSTTSSAGDESPTNAGNHSLGGSSALELRGSLSGKGSARSHFSSEVHDASRAKAVLVSLTSRLDKVRPYGYARGAFRRKLQGLLPGDGDLSMELDQQALGPSTSSTLRLALETRRRLSERMDEYKRRQEEMKKRRKFDYSSCFARSVLPPVVIPKPSMISPDLMPTSDWMVDGMRKQTQLQPSVTASTVGRTV</sequence>
<organism evidence="5">
    <name type="scientific">Trypanosoma brucei equiperdum</name>
    <dbReference type="NCBI Taxonomy" id="630700"/>
    <lineage>
        <taxon>Eukaryota</taxon>
        <taxon>Discoba</taxon>
        <taxon>Euglenozoa</taxon>
        <taxon>Kinetoplastea</taxon>
        <taxon>Metakinetoplastina</taxon>
        <taxon>Trypanosomatida</taxon>
        <taxon>Trypanosomatidae</taxon>
        <taxon>Trypanosoma</taxon>
    </lineage>
</organism>
<feature type="compositionally biased region" description="Low complexity" evidence="4">
    <location>
        <begin position="1256"/>
        <end position="1265"/>
    </location>
</feature>
<feature type="region of interest" description="Disordered" evidence="4">
    <location>
        <begin position="679"/>
        <end position="710"/>
    </location>
</feature>
<feature type="compositionally biased region" description="Polar residues" evidence="4">
    <location>
        <begin position="1269"/>
        <end position="1280"/>
    </location>
</feature>
<protein>
    <recommendedName>
        <fullName evidence="6">Guanine nucleotide-binding protein subunit beta-like protein</fullName>
    </recommendedName>
</protein>
<proteinExistence type="predicted"/>